<sequence>MCMPHTCSTCNGKTWTGCGMHVARVMDAIPKDEWCKCTAESTKDGKVVEEGYPPGGKGGCVIM</sequence>
<accession>A0A4S2MJ08</accession>
<dbReference type="PANTHER" id="PTHR34724:SF2">
    <property type="entry name" value="OS12G0596101 PROTEIN"/>
    <property type="match status" value="1"/>
</dbReference>
<dbReference type="PANTHER" id="PTHR34724">
    <property type="entry name" value="OS12G0596101 PROTEIN"/>
    <property type="match status" value="1"/>
</dbReference>
<reference evidence="1 2" key="1">
    <citation type="submission" date="2019-04" db="EMBL/GenBank/DDBJ databases">
        <title>Comparative genomics and transcriptomics to analyze fruiting body development in filamentous ascomycetes.</title>
        <authorList>
            <consortium name="DOE Joint Genome Institute"/>
            <person name="Lutkenhaus R."/>
            <person name="Traeger S."/>
            <person name="Breuer J."/>
            <person name="Kuo A."/>
            <person name="Lipzen A."/>
            <person name="Pangilinan J."/>
            <person name="Dilworth D."/>
            <person name="Sandor L."/>
            <person name="Poggeler S."/>
            <person name="Barry K."/>
            <person name="Grigoriev I.V."/>
            <person name="Nowrousian M."/>
        </authorList>
    </citation>
    <scope>NUCLEOTIDE SEQUENCE [LARGE SCALE GENOMIC DNA]</scope>
    <source>
        <strain evidence="1 2">CBS 389.68</strain>
    </source>
</reference>
<dbReference type="STRING" id="341454.A0A4S2MJ08"/>
<proteinExistence type="predicted"/>
<dbReference type="AlphaFoldDB" id="A0A4S2MJ08"/>
<organism evidence="1 2">
    <name type="scientific">Ascodesmis nigricans</name>
    <dbReference type="NCBI Taxonomy" id="341454"/>
    <lineage>
        <taxon>Eukaryota</taxon>
        <taxon>Fungi</taxon>
        <taxon>Dikarya</taxon>
        <taxon>Ascomycota</taxon>
        <taxon>Pezizomycotina</taxon>
        <taxon>Pezizomycetes</taxon>
        <taxon>Pezizales</taxon>
        <taxon>Ascodesmidaceae</taxon>
        <taxon>Ascodesmis</taxon>
    </lineage>
</organism>
<evidence type="ECO:0000313" key="2">
    <source>
        <dbReference type="Proteomes" id="UP000298138"/>
    </source>
</evidence>
<dbReference type="OrthoDB" id="88410at2759"/>
<dbReference type="InParanoid" id="A0A4S2MJ08"/>
<dbReference type="EMBL" id="ML220162">
    <property type="protein sequence ID" value="TGZ76941.1"/>
    <property type="molecule type" value="Genomic_DNA"/>
</dbReference>
<protein>
    <submittedName>
        <fullName evidence="1">Uncharacterized protein</fullName>
    </submittedName>
</protein>
<gene>
    <name evidence="1" type="ORF">EX30DRAFT_344484</name>
</gene>
<keyword evidence="2" id="KW-1185">Reference proteome</keyword>
<dbReference type="Proteomes" id="UP000298138">
    <property type="component" value="Unassembled WGS sequence"/>
</dbReference>
<evidence type="ECO:0000313" key="1">
    <source>
        <dbReference type="EMBL" id="TGZ76941.1"/>
    </source>
</evidence>
<name>A0A4S2MJ08_9PEZI</name>